<proteinExistence type="predicted"/>
<feature type="region of interest" description="Disordered" evidence="1">
    <location>
        <begin position="120"/>
        <end position="155"/>
    </location>
</feature>
<feature type="domain" description="Integrase core" evidence="2">
    <location>
        <begin position="4"/>
        <end position="87"/>
    </location>
</feature>
<dbReference type="HOGENOM" id="CLU_092517_1_0_1"/>
<dbReference type="EMBL" id="KN832572">
    <property type="protein sequence ID" value="KII84219.1"/>
    <property type="molecule type" value="Genomic_DNA"/>
</dbReference>
<evidence type="ECO:0000259" key="2">
    <source>
        <dbReference type="Pfam" id="PF24764"/>
    </source>
</evidence>
<evidence type="ECO:0000256" key="1">
    <source>
        <dbReference type="SAM" id="MobiDB-lite"/>
    </source>
</evidence>
<name>A0A0C9T4L6_PLICR</name>
<dbReference type="Proteomes" id="UP000053263">
    <property type="component" value="Unassembled WGS sequence"/>
</dbReference>
<dbReference type="OrthoDB" id="3013454at2759"/>
<gene>
    <name evidence="3" type="ORF">PLICRDRAFT_58020</name>
</gene>
<evidence type="ECO:0000313" key="3">
    <source>
        <dbReference type="EMBL" id="KII84219.1"/>
    </source>
</evidence>
<dbReference type="Pfam" id="PF24764">
    <property type="entry name" value="rva_4"/>
    <property type="match status" value="1"/>
</dbReference>
<sequence>MLYRSTHNTRIERTWVEVGRHFGRPWRAFFTRLERAHRLDYKDPHHLWLLHQLFLQDINNDCRTFQDEWNVHPISGPDTHDQSPNDLRLLGQTEHGLYKDDCEDVHPDVISQYYGVSGRARRRADGETGAGHDPEESDLDDDHDDASEAAEIDDDDLAERVAADQEHHIRHEAVDVARSSNPFPTDEFRDIFWTAFHTVHANGTVPTGFGLLENEWEGGEYMPFEILRTGKKGKKELRVALPGHIWRPRAEKWGRALDLMLRLQQMLEDNG</sequence>
<evidence type="ECO:0000313" key="4">
    <source>
        <dbReference type="Proteomes" id="UP000053263"/>
    </source>
</evidence>
<feature type="compositionally biased region" description="Acidic residues" evidence="1">
    <location>
        <begin position="135"/>
        <end position="155"/>
    </location>
</feature>
<organism evidence="3 4">
    <name type="scientific">Plicaturopsis crispa FD-325 SS-3</name>
    <dbReference type="NCBI Taxonomy" id="944288"/>
    <lineage>
        <taxon>Eukaryota</taxon>
        <taxon>Fungi</taxon>
        <taxon>Dikarya</taxon>
        <taxon>Basidiomycota</taxon>
        <taxon>Agaricomycotina</taxon>
        <taxon>Agaricomycetes</taxon>
        <taxon>Agaricomycetidae</taxon>
        <taxon>Amylocorticiales</taxon>
        <taxon>Amylocorticiaceae</taxon>
        <taxon>Plicatura</taxon>
        <taxon>Plicaturopsis crispa</taxon>
    </lineage>
</organism>
<feature type="compositionally biased region" description="Basic and acidic residues" evidence="1">
    <location>
        <begin position="123"/>
        <end position="134"/>
    </location>
</feature>
<reference evidence="3 4" key="1">
    <citation type="submission" date="2014-06" db="EMBL/GenBank/DDBJ databases">
        <title>Evolutionary Origins and Diversification of the Mycorrhizal Mutualists.</title>
        <authorList>
            <consortium name="DOE Joint Genome Institute"/>
            <consortium name="Mycorrhizal Genomics Consortium"/>
            <person name="Kohler A."/>
            <person name="Kuo A."/>
            <person name="Nagy L.G."/>
            <person name="Floudas D."/>
            <person name="Copeland A."/>
            <person name="Barry K.W."/>
            <person name="Cichocki N."/>
            <person name="Veneault-Fourrey C."/>
            <person name="LaButti K."/>
            <person name="Lindquist E.A."/>
            <person name="Lipzen A."/>
            <person name="Lundell T."/>
            <person name="Morin E."/>
            <person name="Murat C."/>
            <person name="Riley R."/>
            <person name="Ohm R."/>
            <person name="Sun H."/>
            <person name="Tunlid A."/>
            <person name="Henrissat B."/>
            <person name="Grigoriev I.V."/>
            <person name="Hibbett D.S."/>
            <person name="Martin F."/>
        </authorList>
    </citation>
    <scope>NUCLEOTIDE SEQUENCE [LARGE SCALE GENOMIC DNA]</scope>
    <source>
        <strain evidence="3 4">FD-325 SS-3</strain>
    </source>
</reference>
<accession>A0A0C9T4L6</accession>
<dbReference type="InterPro" id="IPR058913">
    <property type="entry name" value="Integrase_dom_put"/>
</dbReference>
<dbReference type="AlphaFoldDB" id="A0A0C9T4L6"/>
<protein>
    <recommendedName>
        <fullName evidence="2">Integrase core domain-containing protein</fullName>
    </recommendedName>
</protein>
<keyword evidence="4" id="KW-1185">Reference proteome</keyword>